<proteinExistence type="predicted"/>
<dbReference type="PROSITE" id="PS51257">
    <property type="entry name" value="PROKAR_LIPOPROTEIN"/>
    <property type="match status" value="1"/>
</dbReference>
<evidence type="ECO:0000313" key="3">
    <source>
        <dbReference type="Proteomes" id="UP000237968"/>
    </source>
</evidence>
<dbReference type="Proteomes" id="UP000237968">
    <property type="component" value="Unassembled WGS sequence"/>
</dbReference>
<organism evidence="2 3">
    <name type="scientific">Enhygromyxa salina</name>
    <dbReference type="NCBI Taxonomy" id="215803"/>
    <lineage>
        <taxon>Bacteria</taxon>
        <taxon>Pseudomonadati</taxon>
        <taxon>Myxococcota</taxon>
        <taxon>Polyangia</taxon>
        <taxon>Nannocystales</taxon>
        <taxon>Nannocystaceae</taxon>
        <taxon>Enhygromyxa</taxon>
    </lineage>
</organism>
<dbReference type="OrthoDB" id="5531390at2"/>
<comment type="caution">
    <text evidence="2">The sequence shown here is derived from an EMBL/GenBank/DDBJ whole genome shotgun (WGS) entry which is preliminary data.</text>
</comment>
<feature type="compositionally biased region" description="Acidic residues" evidence="1">
    <location>
        <begin position="38"/>
        <end position="58"/>
    </location>
</feature>
<evidence type="ECO:0000256" key="1">
    <source>
        <dbReference type="SAM" id="MobiDB-lite"/>
    </source>
</evidence>
<sequence>MSRSRSTLAVFVLPLTGLLAVGCKDPQTADPETEICSDVEDECDTETGGETGGEEDPGELAPNECRHNRRADGPVGTQYQCMGDLYSSLDFSFDGASCAEVVGAAWCEQYDGFGPTFQPYAAAEVIACCGEFDYQHAEYYKEFCVYDMYQQLCITLSERLQAGVLDGSFGVLAEEIAAIQVWIAEHYAECFTSLKNNNSATLPEVVSHWELGDFGELHDLVLRIEAPTKIDGLSLPQDESEWLSCTDAQGNNDQIFEDGHTPTGGVVAGVELAASLGAELVGPSILGGKVTASAIFDAGCTPRGCAAAEFSYDNYGPQFTIEELDLFEDDPVVITNGSASLVADRVQLRLWGQAQGYEVTDDPYPVHLGYEVPAGAALFMISGLNTDGGSNRFMAANSTDIWISERRGTWTLGSFDIAFEDGSGELWTVTIEDSQWEG</sequence>
<protein>
    <submittedName>
        <fullName evidence="2">Uncharacterized protein</fullName>
    </submittedName>
</protein>
<keyword evidence="3" id="KW-1185">Reference proteome</keyword>
<name>A0A2S9XMP7_9BACT</name>
<dbReference type="AlphaFoldDB" id="A0A2S9XMP7"/>
<evidence type="ECO:0000313" key="2">
    <source>
        <dbReference type="EMBL" id="PRP94159.1"/>
    </source>
</evidence>
<reference evidence="2 3" key="1">
    <citation type="submission" date="2018-03" db="EMBL/GenBank/DDBJ databases">
        <title>Draft Genome Sequences of the Obligatory Marine Myxobacteria Enhygromyxa salina SWB005.</title>
        <authorList>
            <person name="Poehlein A."/>
            <person name="Moghaddam J.A."/>
            <person name="Harms H."/>
            <person name="Alanjari M."/>
            <person name="Koenig G.M."/>
            <person name="Daniel R."/>
            <person name="Schaeberle T.F."/>
        </authorList>
    </citation>
    <scope>NUCLEOTIDE SEQUENCE [LARGE SCALE GENOMIC DNA]</scope>
    <source>
        <strain evidence="2 3">SWB005</strain>
    </source>
</reference>
<dbReference type="EMBL" id="PVNK01000179">
    <property type="protein sequence ID" value="PRP94159.1"/>
    <property type="molecule type" value="Genomic_DNA"/>
</dbReference>
<accession>A0A2S9XMP7</accession>
<dbReference type="RefSeq" id="WP_146155927.1">
    <property type="nucleotide sequence ID" value="NZ_PVNK01000179.1"/>
</dbReference>
<feature type="region of interest" description="Disordered" evidence="1">
    <location>
        <begin position="38"/>
        <end position="62"/>
    </location>
</feature>
<gene>
    <name evidence="2" type="ORF">ENSA5_41140</name>
</gene>